<dbReference type="PRINTS" id="PR01438">
    <property type="entry name" value="UNVRSLSTRESS"/>
</dbReference>
<dbReference type="AlphaFoldDB" id="A0A1G6GI67"/>
<dbReference type="EMBL" id="FMYK01000001">
    <property type="protein sequence ID" value="SDB81701.1"/>
    <property type="molecule type" value="Genomic_DNA"/>
</dbReference>
<keyword evidence="5" id="KW-1185">Reference proteome</keyword>
<evidence type="ECO:0000256" key="1">
    <source>
        <dbReference type="ARBA" id="ARBA00008791"/>
    </source>
</evidence>
<dbReference type="InterPro" id="IPR006016">
    <property type="entry name" value="UspA"/>
</dbReference>
<dbReference type="Pfam" id="PF00582">
    <property type="entry name" value="Usp"/>
    <property type="match status" value="1"/>
</dbReference>
<gene>
    <name evidence="4" type="ORF">SAMN05421749_10112</name>
</gene>
<proteinExistence type="inferred from homology"/>
<comment type="subcellular location">
    <subcellularLocation>
        <location evidence="2">Cytoplasm</location>
    </subcellularLocation>
</comment>
<dbReference type="OrthoDB" id="9792500at2"/>
<dbReference type="CDD" id="cd00293">
    <property type="entry name" value="USP-like"/>
    <property type="match status" value="1"/>
</dbReference>
<dbReference type="InterPro" id="IPR014729">
    <property type="entry name" value="Rossmann-like_a/b/a_fold"/>
</dbReference>
<reference evidence="5" key="1">
    <citation type="submission" date="2016-09" db="EMBL/GenBank/DDBJ databases">
        <authorList>
            <person name="Varghese N."/>
            <person name="Submissions S."/>
        </authorList>
    </citation>
    <scope>NUCLEOTIDE SEQUENCE [LARGE SCALE GENOMIC DNA]</scope>
    <source>
        <strain evidence="5">ANC 3699</strain>
    </source>
</reference>
<organism evidence="4 5">
    <name type="scientific">Acinetobacter marinus</name>
    <dbReference type="NCBI Taxonomy" id="281375"/>
    <lineage>
        <taxon>Bacteria</taxon>
        <taxon>Pseudomonadati</taxon>
        <taxon>Pseudomonadota</taxon>
        <taxon>Gammaproteobacteria</taxon>
        <taxon>Moraxellales</taxon>
        <taxon>Moraxellaceae</taxon>
        <taxon>Acinetobacter</taxon>
    </lineage>
</organism>
<dbReference type="GO" id="GO:0005737">
    <property type="term" value="C:cytoplasm"/>
    <property type="evidence" value="ECO:0007669"/>
    <property type="project" value="UniProtKB-SubCell"/>
</dbReference>
<evidence type="ECO:0000256" key="2">
    <source>
        <dbReference type="PIRNR" id="PIRNR006276"/>
    </source>
</evidence>
<dbReference type="RefSeq" id="WP_092614247.1">
    <property type="nucleotide sequence ID" value="NZ_FMYK01000001.1"/>
</dbReference>
<keyword evidence="2" id="KW-0963">Cytoplasm</keyword>
<dbReference type="PIRSF" id="PIRSF006276">
    <property type="entry name" value="UspA"/>
    <property type="match status" value="1"/>
</dbReference>
<comment type="similarity">
    <text evidence="1 2">Belongs to the universal stress protein A family.</text>
</comment>
<dbReference type="PANTHER" id="PTHR46268:SF6">
    <property type="entry name" value="UNIVERSAL STRESS PROTEIN UP12"/>
    <property type="match status" value="1"/>
</dbReference>
<protein>
    <recommendedName>
        <fullName evidence="2">Universal stress protein</fullName>
    </recommendedName>
</protein>
<dbReference type="SUPFAM" id="SSF52402">
    <property type="entry name" value="Adenine nucleotide alpha hydrolases-like"/>
    <property type="match status" value="1"/>
</dbReference>
<feature type="domain" description="UspA" evidence="3">
    <location>
        <begin position="3"/>
        <end position="145"/>
    </location>
</feature>
<dbReference type="Gene3D" id="3.40.50.620">
    <property type="entry name" value="HUPs"/>
    <property type="match status" value="1"/>
</dbReference>
<name>A0A1G6GI67_9GAMM</name>
<evidence type="ECO:0000259" key="3">
    <source>
        <dbReference type="Pfam" id="PF00582"/>
    </source>
</evidence>
<dbReference type="Proteomes" id="UP000242317">
    <property type="component" value="Unassembled WGS sequence"/>
</dbReference>
<evidence type="ECO:0000313" key="5">
    <source>
        <dbReference type="Proteomes" id="UP000242317"/>
    </source>
</evidence>
<dbReference type="InterPro" id="IPR006015">
    <property type="entry name" value="Universal_stress_UspA"/>
</dbReference>
<accession>A0A1G6GI67</accession>
<evidence type="ECO:0000313" key="4">
    <source>
        <dbReference type="EMBL" id="SDB81701.1"/>
    </source>
</evidence>
<sequence>MSYQHILVPVDDSPISYAAIDHALELAKLCQAEVTILSVVAVDPYVGVDFYKVAPSITEHFMEAEANAKAQLHDITMSFDRENIEVNSKIFHGNPAEGIIHVADEVGADLIIMGSHGRTGVKKLVLGSVAQSVLSQSPIPVMVIKHQSS</sequence>
<dbReference type="PANTHER" id="PTHR46268">
    <property type="entry name" value="STRESS RESPONSE PROTEIN NHAX"/>
    <property type="match status" value="1"/>
</dbReference>